<evidence type="ECO:0000256" key="3">
    <source>
        <dbReference type="ARBA" id="ARBA00023125"/>
    </source>
</evidence>
<dbReference type="PANTHER" id="PTHR30629">
    <property type="entry name" value="PROPHAGE INTEGRASE"/>
    <property type="match status" value="1"/>
</dbReference>
<accession>S3HEY1</accession>
<evidence type="ECO:0000313" key="8">
    <source>
        <dbReference type="Proteomes" id="UP000014411"/>
    </source>
</evidence>
<dbReference type="Gene3D" id="1.10.150.130">
    <property type="match status" value="1"/>
</dbReference>
<organism evidence="7 8">
    <name type="scientific">Rhizobium grahamii CCGE 502</name>
    <dbReference type="NCBI Taxonomy" id="990285"/>
    <lineage>
        <taxon>Bacteria</taxon>
        <taxon>Pseudomonadati</taxon>
        <taxon>Pseudomonadota</taxon>
        <taxon>Alphaproteobacteria</taxon>
        <taxon>Hyphomicrobiales</taxon>
        <taxon>Rhizobiaceae</taxon>
        <taxon>Rhizobium/Agrobacterium group</taxon>
        <taxon>Rhizobium</taxon>
    </lineage>
</organism>
<comment type="similarity">
    <text evidence="1">Belongs to the 'phage' integrase family.</text>
</comment>
<dbReference type="Pfam" id="PF00589">
    <property type="entry name" value="Phage_integrase"/>
    <property type="match status" value="1"/>
</dbReference>
<evidence type="ECO:0000256" key="4">
    <source>
        <dbReference type="ARBA" id="ARBA00023172"/>
    </source>
</evidence>
<dbReference type="PROSITE" id="PS51898">
    <property type="entry name" value="TYR_RECOMBINASE"/>
    <property type="match status" value="1"/>
</dbReference>
<protein>
    <submittedName>
        <fullName evidence="7">Phage-related integrase</fullName>
    </submittedName>
</protein>
<evidence type="ECO:0000259" key="6">
    <source>
        <dbReference type="PROSITE" id="PS51898"/>
    </source>
</evidence>
<dbReference type="HOGENOM" id="CLU_027562_0_2_5"/>
<dbReference type="InterPro" id="IPR025166">
    <property type="entry name" value="Integrase_DNA_bind_dom"/>
</dbReference>
<evidence type="ECO:0000256" key="2">
    <source>
        <dbReference type="ARBA" id="ARBA00022908"/>
    </source>
</evidence>
<sequence length="292" mass="32455">MARTTNKLSATGVKNETRPGRHGDGGGLALQISESGSRSWIFMWKESGKRTVMGLGAYPAVSLADARDKAEGCRKQIARGLNPLVESRREGAPTFAVAVECYLDAQRLAVWRNGKHKAQWKMTLGKAYCSAILDKKVDEIGTTEVLKVLKPVWTTKAETASRLRGRIERVLAFAEGKGWRPEGKNPAQWKNGLDAILPKRQKLTTRARHHRAMPYEDVPAFIEKLRLSPGIAPLALEFLILTAARSGEALGARWEEIDFERRLWTVPAERMKAGERHEVPLSPLLLGIGHLH</sequence>
<name>S3HEY1_9HYPH</name>
<feature type="compositionally biased region" description="Polar residues" evidence="5">
    <location>
        <begin position="1"/>
        <end position="14"/>
    </location>
</feature>
<feature type="region of interest" description="Disordered" evidence="5">
    <location>
        <begin position="1"/>
        <end position="28"/>
    </location>
</feature>
<dbReference type="AlphaFoldDB" id="S3HEY1"/>
<dbReference type="Pfam" id="PF13356">
    <property type="entry name" value="Arm-DNA-bind_3"/>
    <property type="match status" value="1"/>
</dbReference>
<comment type="caution">
    <text evidence="7">The sequence shown here is derived from an EMBL/GenBank/DDBJ whole genome shotgun (WGS) entry which is preliminary data.</text>
</comment>
<dbReference type="GO" id="GO:0006310">
    <property type="term" value="P:DNA recombination"/>
    <property type="evidence" value="ECO:0007669"/>
    <property type="project" value="UniProtKB-KW"/>
</dbReference>
<keyword evidence="8" id="KW-1185">Reference proteome</keyword>
<dbReference type="InterPro" id="IPR002104">
    <property type="entry name" value="Integrase_catalytic"/>
</dbReference>
<feature type="compositionally biased region" description="Basic and acidic residues" evidence="5">
    <location>
        <begin position="15"/>
        <end position="24"/>
    </location>
</feature>
<dbReference type="InterPro" id="IPR013762">
    <property type="entry name" value="Integrase-like_cat_sf"/>
</dbReference>
<dbReference type="GO" id="GO:0003677">
    <property type="term" value="F:DNA binding"/>
    <property type="evidence" value="ECO:0007669"/>
    <property type="project" value="UniProtKB-KW"/>
</dbReference>
<dbReference type="InterPro" id="IPR053876">
    <property type="entry name" value="Phage_int_M"/>
</dbReference>
<dbReference type="EMBL" id="AEYE02000015">
    <property type="protein sequence ID" value="EPE97324.1"/>
    <property type="molecule type" value="Genomic_DNA"/>
</dbReference>
<gene>
    <name evidence="7" type="ORF">RGCCGE502_14785</name>
</gene>
<dbReference type="InterPro" id="IPR038488">
    <property type="entry name" value="Integrase_DNA-bd_sf"/>
</dbReference>
<dbReference type="GO" id="GO:0015074">
    <property type="term" value="P:DNA integration"/>
    <property type="evidence" value="ECO:0007669"/>
    <property type="project" value="UniProtKB-KW"/>
</dbReference>
<keyword evidence="3" id="KW-0238">DNA-binding</keyword>
<keyword evidence="2" id="KW-0229">DNA integration</keyword>
<dbReference type="PANTHER" id="PTHR30629:SF2">
    <property type="entry name" value="PROPHAGE INTEGRASE INTS-RELATED"/>
    <property type="match status" value="1"/>
</dbReference>
<dbReference type="Proteomes" id="UP000014411">
    <property type="component" value="Unassembled WGS sequence"/>
</dbReference>
<evidence type="ECO:0000256" key="1">
    <source>
        <dbReference type="ARBA" id="ARBA00008857"/>
    </source>
</evidence>
<reference evidence="7 8" key="1">
    <citation type="journal article" date="2012" name="J. Bacteriol.">
        <title>Genome sequence of Rhizobium grahamii CCGE502, a broad-host-range symbiont with low nodulation competitiveness in Phaseolus vulgaris.</title>
        <authorList>
            <person name="Althabegoiti M.J."/>
            <person name="Lozano L."/>
            <person name="Torres-Tejerizo G."/>
            <person name="Ormeno-Orrillo E."/>
            <person name="Rogel M.A."/>
            <person name="Gonzalez V."/>
            <person name="Martinez-Romero E."/>
        </authorList>
    </citation>
    <scope>NUCLEOTIDE SEQUENCE [LARGE SCALE GENOMIC DNA]</scope>
    <source>
        <strain evidence="7 8">CCGE 502</strain>
    </source>
</reference>
<dbReference type="Gene3D" id="1.10.443.10">
    <property type="entry name" value="Intergrase catalytic core"/>
    <property type="match status" value="1"/>
</dbReference>
<dbReference type="SUPFAM" id="SSF56349">
    <property type="entry name" value="DNA breaking-rejoining enzymes"/>
    <property type="match status" value="1"/>
</dbReference>
<keyword evidence="4" id="KW-0233">DNA recombination</keyword>
<dbReference type="eggNOG" id="COG0582">
    <property type="taxonomic scope" value="Bacteria"/>
</dbReference>
<feature type="domain" description="Tyr recombinase" evidence="6">
    <location>
        <begin position="208"/>
        <end position="292"/>
    </location>
</feature>
<dbReference type="InterPro" id="IPR011010">
    <property type="entry name" value="DNA_brk_join_enz"/>
</dbReference>
<evidence type="ECO:0000256" key="5">
    <source>
        <dbReference type="SAM" id="MobiDB-lite"/>
    </source>
</evidence>
<evidence type="ECO:0000313" key="7">
    <source>
        <dbReference type="EMBL" id="EPE97324.1"/>
    </source>
</evidence>
<dbReference type="RefSeq" id="WP_016554964.1">
    <property type="nucleotide sequence ID" value="NZ_AEYE02000015.1"/>
</dbReference>
<dbReference type="InterPro" id="IPR010998">
    <property type="entry name" value="Integrase_recombinase_N"/>
</dbReference>
<proteinExistence type="inferred from homology"/>
<dbReference type="InterPro" id="IPR050808">
    <property type="entry name" value="Phage_Integrase"/>
</dbReference>
<dbReference type="Pfam" id="PF22022">
    <property type="entry name" value="Phage_int_M"/>
    <property type="match status" value="1"/>
</dbReference>
<dbReference type="Gene3D" id="3.30.160.390">
    <property type="entry name" value="Integrase, DNA-binding domain"/>
    <property type="match status" value="1"/>
</dbReference>